<dbReference type="InterPro" id="IPR051310">
    <property type="entry name" value="MCP_chemotaxis"/>
</dbReference>
<dbReference type="PROSITE" id="PS50111">
    <property type="entry name" value="CHEMOTAXIS_TRANSDUC_2"/>
    <property type="match status" value="1"/>
</dbReference>
<evidence type="ECO:0000259" key="7">
    <source>
        <dbReference type="PROSITE" id="PS50113"/>
    </source>
</evidence>
<feature type="compositionally biased region" description="Polar residues" evidence="4">
    <location>
        <begin position="559"/>
        <end position="579"/>
    </location>
</feature>
<dbReference type="RefSeq" id="WP_282210112.1">
    <property type="nucleotide sequence ID" value="NZ_CP118247.1"/>
</dbReference>
<evidence type="ECO:0000259" key="8">
    <source>
        <dbReference type="PROSITE" id="PS50885"/>
    </source>
</evidence>
<dbReference type="PROSITE" id="PS50112">
    <property type="entry name" value="PAS"/>
    <property type="match status" value="1"/>
</dbReference>
<organism evidence="9 10">
    <name type="scientific">Devosia rhodophyticola</name>
    <dbReference type="NCBI Taxonomy" id="3026423"/>
    <lineage>
        <taxon>Bacteria</taxon>
        <taxon>Pseudomonadati</taxon>
        <taxon>Pseudomonadota</taxon>
        <taxon>Alphaproteobacteria</taxon>
        <taxon>Hyphomicrobiales</taxon>
        <taxon>Devosiaceae</taxon>
        <taxon>Devosia</taxon>
    </lineage>
</organism>
<dbReference type="InterPro" id="IPR035965">
    <property type="entry name" value="PAS-like_dom_sf"/>
</dbReference>
<evidence type="ECO:0000313" key="9">
    <source>
        <dbReference type="EMBL" id="WDR04591.1"/>
    </source>
</evidence>
<dbReference type="InterPro" id="IPR000700">
    <property type="entry name" value="PAS-assoc_C"/>
</dbReference>
<dbReference type="SMART" id="SM00086">
    <property type="entry name" value="PAC"/>
    <property type="match status" value="2"/>
</dbReference>
<feature type="region of interest" description="Disordered" evidence="4">
    <location>
        <begin position="559"/>
        <end position="588"/>
    </location>
</feature>
<evidence type="ECO:0000259" key="5">
    <source>
        <dbReference type="PROSITE" id="PS50111"/>
    </source>
</evidence>
<dbReference type="SUPFAM" id="SSF58104">
    <property type="entry name" value="Methyl-accepting chemotaxis protein (MCP) signaling domain"/>
    <property type="match status" value="1"/>
</dbReference>
<reference evidence="9 10" key="1">
    <citation type="submission" date="2023-02" db="EMBL/GenBank/DDBJ databases">
        <title>Devosia chondri sp. nov., isolated from the phycosphere of marine algae.</title>
        <authorList>
            <person name="Kim J.M."/>
            <person name="Lee J.K."/>
            <person name="Choi B.J."/>
            <person name="Bayburt H."/>
            <person name="Jeon C.O."/>
        </authorList>
    </citation>
    <scope>NUCLEOTIDE SEQUENCE [LARGE SCALE GENOMIC DNA]</scope>
    <source>
        <strain evidence="9 10">G2-5</strain>
    </source>
</reference>
<feature type="domain" description="HAMP" evidence="8">
    <location>
        <begin position="256"/>
        <end position="302"/>
    </location>
</feature>
<dbReference type="Pfam" id="PF08447">
    <property type="entry name" value="PAS_3"/>
    <property type="match status" value="1"/>
</dbReference>
<evidence type="ECO:0000256" key="3">
    <source>
        <dbReference type="PROSITE-ProRule" id="PRU00284"/>
    </source>
</evidence>
<dbReference type="CDD" id="cd00130">
    <property type="entry name" value="PAS"/>
    <property type="match status" value="2"/>
</dbReference>
<keyword evidence="10" id="KW-1185">Reference proteome</keyword>
<feature type="domain" description="PAC" evidence="7">
    <location>
        <begin position="84"/>
        <end position="136"/>
    </location>
</feature>
<protein>
    <submittedName>
        <fullName evidence="9">Methyl-accepting chemotaxis protein</fullName>
    </submittedName>
</protein>
<dbReference type="Proteomes" id="UP001222118">
    <property type="component" value="Chromosome"/>
</dbReference>
<name>A0ABY7YTK8_9HYPH</name>
<dbReference type="InterPro" id="IPR004089">
    <property type="entry name" value="MCPsignal_dom"/>
</dbReference>
<feature type="domain" description="Methyl-accepting transducer" evidence="5">
    <location>
        <begin position="307"/>
        <end position="536"/>
    </location>
</feature>
<sequence>MALFSSNRRLNERSKIDAINRSHATIEFGLDGTIVDANQNFLDTMGYRLDEIVGQHHRIFVAPSHAQSSEYAAFWQKLGRGEFETAEYGRLNKAGELIWLQASYNPLLDGRGKPVGVIKFATDITEAKNQAADHAGQIAAISRAQAVIEFELDGTIRSANENFLSVLGYGLDEIVGRHHRMFVEREFAGSAEYERFWQRLREGEFLAAEYRRIGKGGREVWIQASYNPVLDAKGKPFKVVKFATDITERKVAEGIIAQLRNSLVRLADGDLLGRIDTSFSGEYEQLRLAYNQTLERFSDIVTRLKNTSRSLKTATGEILAGANDLSERTTRQAATIEETSATMEQLEVTVNENAKAADAASAKTRSVSQSAADGGEVMREANAAMERITVSSGKISNIIGMIDDIAFQTNLLALNASVEAARAGDAGKGFAVVAVEVRRLAQSAASASADVKVLIEQSANEVEGGSKLVADAASKLLNMLDAVQENTALIEGIAVASREQASSIEEINIAVRQMDEMTQHNAALVEQTNAAIEQTETQAVELDTIVDVFKLEAAVVTETPGQTRQQPTRAPQFSTQGNTAIDPDWSEF</sequence>
<dbReference type="Gene3D" id="3.30.450.20">
    <property type="entry name" value="PAS domain"/>
    <property type="match status" value="2"/>
</dbReference>
<dbReference type="SMART" id="SM00283">
    <property type="entry name" value="MA"/>
    <property type="match status" value="1"/>
</dbReference>
<dbReference type="PANTHER" id="PTHR43531:SF14">
    <property type="entry name" value="METHYL-ACCEPTING CHEMOTAXIS PROTEIN I-RELATED"/>
    <property type="match status" value="1"/>
</dbReference>
<keyword evidence="1" id="KW-0488">Methylation</keyword>
<dbReference type="EMBL" id="CP118247">
    <property type="protein sequence ID" value="WDR04591.1"/>
    <property type="molecule type" value="Genomic_DNA"/>
</dbReference>
<dbReference type="InterPro" id="IPR000014">
    <property type="entry name" value="PAS"/>
</dbReference>
<dbReference type="PROSITE" id="PS50885">
    <property type="entry name" value="HAMP"/>
    <property type="match status" value="1"/>
</dbReference>
<dbReference type="SMART" id="SM00091">
    <property type="entry name" value="PAS"/>
    <property type="match status" value="2"/>
</dbReference>
<dbReference type="NCBIfam" id="TIGR00229">
    <property type="entry name" value="sensory_box"/>
    <property type="match status" value="2"/>
</dbReference>
<gene>
    <name evidence="9" type="ORF">PSQ90_09620</name>
</gene>
<dbReference type="InterPro" id="IPR003660">
    <property type="entry name" value="HAMP_dom"/>
</dbReference>
<evidence type="ECO:0000256" key="1">
    <source>
        <dbReference type="ARBA" id="ARBA00022481"/>
    </source>
</evidence>
<dbReference type="Pfam" id="PF00015">
    <property type="entry name" value="MCPsignal"/>
    <property type="match status" value="1"/>
</dbReference>
<evidence type="ECO:0000313" key="10">
    <source>
        <dbReference type="Proteomes" id="UP001222118"/>
    </source>
</evidence>
<comment type="similarity">
    <text evidence="2">Belongs to the methyl-accepting chemotaxis (MCP) protein family.</text>
</comment>
<keyword evidence="3" id="KW-0807">Transducer</keyword>
<dbReference type="InterPro" id="IPR001610">
    <property type="entry name" value="PAC"/>
</dbReference>
<dbReference type="PANTHER" id="PTHR43531">
    <property type="entry name" value="PROTEIN ICFG"/>
    <property type="match status" value="1"/>
</dbReference>
<proteinExistence type="inferred from homology"/>
<dbReference type="InterPro" id="IPR013655">
    <property type="entry name" value="PAS_fold_3"/>
</dbReference>
<feature type="domain" description="PAC" evidence="7">
    <location>
        <begin position="206"/>
        <end position="258"/>
    </location>
</feature>
<dbReference type="PROSITE" id="PS50113">
    <property type="entry name" value="PAC"/>
    <property type="match status" value="2"/>
</dbReference>
<accession>A0ABY7YTK8</accession>
<dbReference type="Gene3D" id="1.10.287.950">
    <property type="entry name" value="Methyl-accepting chemotaxis protein"/>
    <property type="match status" value="1"/>
</dbReference>
<dbReference type="InterPro" id="IPR013656">
    <property type="entry name" value="PAS_4"/>
</dbReference>
<evidence type="ECO:0000256" key="2">
    <source>
        <dbReference type="ARBA" id="ARBA00029447"/>
    </source>
</evidence>
<dbReference type="SUPFAM" id="SSF55785">
    <property type="entry name" value="PYP-like sensor domain (PAS domain)"/>
    <property type="match status" value="2"/>
</dbReference>
<evidence type="ECO:0000256" key="4">
    <source>
        <dbReference type="SAM" id="MobiDB-lite"/>
    </source>
</evidence>
<feature type="domain" description="PAS" evidence="6">
    <location>
        <begin position="147"/>
        <end position="177"/>
    </location>
</feature>
<dbReference type="Pfam" id="PF08448">
    <property type="entry name" value="PAS_4"/>
    <property type="match status" value="1"/>
</dbReference>
<evidence type="ECO:0000259" key="6">
    <source>
        <dbReference type="PROSITE" id="PS50112"/>
    </source>
</evidence>